<keyword evidence="3" id="KW-1185">Reference proteome</keyword>
<organism evidence="1 3">
    <name type="scientific">Modestobacter muralis</name>
    <dbReference type="NCBI Taxonomy" id="1608614"/>
    <lineage>
        <taxon>Bacteria</taxon>
        <taxon>Bacillati</taxon>
        <taxon>Actinomycetota</taxon>
        <taxon>Actinomycetes</taxon>
        <taxon>Geodermatophilales</taxon>
        <taxon>Geodermatophilaceae</taxon>
        <taxon>Modestobacter</taxon>
    </lineage>
</organism>
<dbReference type="EMBL" id="JAAGWH010000019">
    <property type="protein sequence ID" value="NEK94293.1"/>
    <property type="molecule type" value="Genomic_DNA"/>
</dbReference>
<evidence type="ECO:0000313" key="2">
    <source>
        <dbReference type="EMBL" id="NEN51181.1"/>
    </source>
</evidence>
<reference evidence="2 4" key="2">
    <citation type="submission" date="2020-02" db="EMBL/GenBank/DDBJ databases">
        <title>The WGS of Modestobacter muralis DSM 100205.</title>
        <authorList>
            <person name="Jiang Z."/>
        </authorList>
    </citation>
    <scope>NUCLEOTIDE SEQUENCE [LARGE SCALE GENOMIC DNA]</scope>
    <source>
        <strain evidence="2 4">DSM 100205</strain>
    </source>
</reference>
<dbReference type="EMBL" id="JAAGWB010000021">
    <property type="protein sequence ID" value="NEN51181.1"/>
    <property type="molecule type" value="Genomic_DNA"/>
</dbReference>
<evidence type="ECO:0000313" key="3">
    <source>
        <dbReference type="Proteomes" id="UP000468828"/>
    </source>
</evidence>
<dbReference type="RefSeq" id="WP_163610870.1">
    <property type="nucleotide sequence ID" value="NZ_JAAGWB010000021.1"/>
</dbReference>
<evidence type="ECO:0000313" key="4">
    <source>
        <dbReference type="Proteomes" id="UP000471152"/>
    </source>
</evidence>
<protein>
    <recommendedName>
        <fullName evidence="5">Peptidase</fullName>
    </recommendedName>
</protein>
<name>A0A6P0ETW1_9ACTN</name>
<dbReference type="Pfam" id="PF12389">
    <property type="entry name" value="Peptidase_M73"/>
    <property type="match status" value="1"/>
</dbReference>
<evidence type="ECO:0008006" key="5">
    <source>
        <dbReference type="Google" id="ProtNLM"/>
    </source>
</evidence>
<comment type="caution">
    <text evidence="1">The sequence shown here is derived from an EMBL/GenBank/DDBJ whole genome shotgun (WGS) entry which is preliminary data.</text>
</comment>
<dbReference type="AlphaFoldDB" id="A0A6P0ETW1"/>
<accession>A0A6P0ETW1</accession>
<gene>
    <name evidence="2" type="ORF">G3R41_09580</name>
    <name evidence="1" type="ORF">GCU67_08925</name>
</gene>
<proteinExistence type="predicted"/>
<reference evidence="1 3" key="1">
    <citation type="submission" date="2020-01" db="EMBL/GenBank/DDBJ databases">
        <title>the WGS Modestobacter muralis CPCC 204518.</title>
        <authorList>
            <person name="Jiang Z."/>
        </authorList>
    </citation>
    <scope>NUCLEOTIDE SEQUENCE [LARGE SCALE GENOMIC DNA]</scope>
    <source>
        <strain evidence="1 3">DSM 100205</strain>
    </source>
</reference>
<sequence>MNASSTQRPARRMTAARLIGSVGVVGAAAAVAGMGTFGAFTDSTTPAAVSVESGVVSIALSAADGTASVPLSFAGVVPGASITRAIDLVNDGSSALASVDLTTAATTSSVLDTDTVHGLQMSVQSCSVAWTTDLDCTGTVRTLQTAGPVVRTTTLTAPASLAAGATDHLAVTLQLPASAGDAFEQQTSELALTFRAVQRAGTAR</sequence>
<dbReference type="Proteomes" id="UP000468828">
    <property type="component" value="Unassembled WGS sequence"/>
</dbReference>
<dbReference type="InterPro" id="IPR022121">
    <property type="entry name" value="Peptidase_M73_camelysin"/>
</dbReference>
<dbReference type="Proteomes" id="UP000471152">
    <property type="component" value="Unassembled WGS sequence"/>
</dbReference>
<evidence type="ECO:0000313" key="1">
    <source>
        <dbReference type="EMBL" id="NEK94293.1"/>
    </source>
</evidence>